<gene>
    <name evidence="1" type="ORF">BKA12_002085</name>
</gene>
<dbReference type="RefSeq" id="WP_183643506.1">
    <property type="nucleotide sequence ID" value="NZ_JACHBL010000001.1"/>
</dbReference>
<dbReference type="EMBL" id="JACHBL010000001">
    <property type="protein sequence ID" value="MBB5599005.1"/>
    <property type="molecule type" value="Genomic_DNA"/>
</dbReference>
<name>A0A7W8YD36_9MICC</name>
<dbReference type="Proteomes" id="UP000523863">
    <property type="component" value="Unassembled WGS sequence"/>
</dbReference>
<dbReference type="AlphaFoldDB" id="A0A7W8YD36"/>
<sequence>MLEQWFADAASEIQQGQHFAQLAEAKLRHISAVKWDSMAGINFKRRVEDMHARTWSAVQDSREAAHSMPGIIAGMASMDQDLRDLQSDVAQGFVDQGVRLSQLVQVMAEVGMNAPVYLGQRGAFNPLSTS</sequence>
<protein>
    <submittedName>
        <fullName evidence="1">Uncharacterized protein</fullName>
    </submittedName>
</protein>
<comment type="caution">
    <text evidence="1">The sequence shown here is derived from an EMBL/GenBank/DDBJ whole genome shotgun (WGS) entry which is preliminary data.</text>
</comment>
<keyword evidence="2" id="KW-1185">Reference proteome</keyword>
<reference evidence="1 2" key="1">
    <citation type="submission" date="2020-08" db="EMBL/GenBank/DDBJ databases">
        <title>Sequencing the genomes of 1000 actinobacteria strains.</title>
        <authorList>
            <person name="Klenk H.-P."/>
        </authorList>
    </citation>
    <scope>NUCLEOTIDE SEQUENCE [LARGE SCALE GENOMIC DNA]</scope>
    <source>
        <strain evidence="1 2">DSM 23694</strain>
    </source>
</reference>
<accession>A0A7W8YD36</accession>
<organism evidence="1 2">
    <name type="scientific">Neomicrococcus lactis</name>
    <dbReference type="NCBI Taxonomy" id="732241"/>
    <lineage>
        <taxon>Bacteria</taxon>
        <taxon>Bacillati</taxon>
        <taxon>Actinomycetota</taxon>
        <taxon>Actinomycetes</taxon>
        <taxon>Micrococcales</taxon>
        <taxon>Micrococcaceae</taxon>
        <taxon>Neomicrococcus</taxon>
    </lineage>
</organism>
<evidence type="ECO:0000313" key="2">
    <source>
        <dbReference type="Proteomes" id="UP000523863"/>
    </source>
</evidence>
<evidence type="ECO:0000313" key="1">
    <source>
        <dbReference type="EMBL" id="MBB5599005.1"/>
    </source>
</evidence>
<proteinExistence type="predicted"/>